<dbReference type="PANTHER" id="PTHR11070">
    <property type="entry name" value="UVRD / RECB / PCRA DNA HELICASE FAMILY MEMBER"/>
    <property type="match status" value="1"/>
</dbReference>
<evidence type="ECO:0000259" key="16">
    <source>
        <dbReference type="PROSITE" id="PS51217"/>
    </source>
</evidence>
<evidence type="ECO:0000313" key="17">
    <source>
        <dbReference type="EMBL" id="TYR38078.1"/>
    </source>
</evidence>
<evidence type="ECO:0000256" key="6">
    <source>
        <dbReference type="ARBA" id="ARBA00022839"/>
    </source>
</evidence>
<keyword evidence="7 14" id="KW-0067">ATP-binding</keyword>
<evidence type="ECO:0000256" key="11">
    <source>
        <dbReference type="ARBA" id="ARBA00034617"/>
    </source>
</evidence>
<evidence type="ECO:0000256" key="4">
    <source>
        <dbReference type="ARBA" id="ARBA00022801"/>
    </source>
</evidence>
<keyword evidence="2 14" id="KW-0547">Nucleotide-binding</keyword>
<evidence type="ECO:0000256" key="9">
    <source>
        <dbReference type="ARBA" id="ARBA00023204"/>
    </source>
</evidence>
<evidence type="ECO:0000256" key="13">
    <source>
        <dbReference type="ARBA" id="ARBA00048988"/>
    </source>
</evidence>
<dbReference type="GO" id="GO:0043138">
    <property type="term" value="F:3'-5' DNA helicase activity"/>
    <property type="evidence" value="ECO:0007669"/>
    <property type="project" value="UniProtKB-EC"/>
</dbReference>
<dbReference type="InterPro" id="IPR014017">
    <property type="entry name" value="DNA_helicase_UvrD-like_C"/>
</dbReference>
<dbReference type="PROSITE" id="PS51217">
    <property type="entry name" value="UVRD_HELICASE_CTER"/>
    <property type="match status" value="1"/>
</dbReference>
<keyword evidence="8" id="KW-0238">DNA-binding</keyword>
<dbReference type="PANTHER" id="PTHR11070:SF67">
    <property type="entry name" value="DNA 3'-5' HELICASE"/>
    <property type="match status" value="1"/>
</dbReference>
<keyword evidence="5 14" id="KW-0347">Helicase</keyword>
<dbReference type="GO" id="GO:0005524">
    <property type="term" value="F:ATP binding"/>
    <property type="evidence" value="ECO:0007669"/>
    <property type="project" value="UniProtKB-UniRule"/>
</dbReference>
<gene>
    <name evidence="17" type="ORF">FXV77_02005</name>
</gene>
<dbReference type="SUPFAM" id="SSF52540">
    <property type="entry name" value="P-loop containing nucleoside triphosphate hydrolases"/>
    <property type="match status" value="1"/>
</dbReference>
<dbReference type="Gene3D" id="3.90.320.10">
    <property type="match status" value="1"/>
</dbReference>
<keyword evidence="10" id="KW-0413">Isomerase</keyword>
<dbReference type="GO" id="GO:0000725">
    <property type="term" value="P:recombinational repair"/>
    <property type="evidence" value="ECO:0007669"/>
    <property type="project" value="TreeGrafter"/>
</dbReference>
<keyword evidence="18" id="KW-1185">Reference proteome</keyword>
<comment type="catalytic activity">
    <reaction evidence="13">
        <text>ATP + H2O = ADP + phosphate + H(+)</text>
        <dbReference type="Rhea" id="RHEA:13065"/>
        <dbReference type="ChEBI" id="CHEBI:15377"/>
        <dbReference type="ChEBI" id="CHEBI:15378"/>
        <dbReference type="ChEBI" id="CHEBI:30616"/>
        <dbReference type="ChEBI" id="CHEBI:43474"/>
        <dbReference type="ChEBI" id="CHEBI:456216"/>
        <dbReference type="EC" id="5.6.2.4"/>
    </reaction>
</comment>
<sequence>MNPVAPLKILKASAGSGKTFSLTLHYLTLLLSNENSYREILAVTFTNKATAEMKERILTVLQGLATADTSQKIVDFGHLLLERFPEWDDSQLQQKAHRVYRKILHDYSRFTVSTIDGFSQKVIRSFTYELNLDAAYKIEMNTAKVKQDLSVMLNQLLDERPDLLEWIIEYAEQKIANNENWNYRQQLLSLAGLIFTENFQEFNAYLAAANTDAIFTLLNKDVQEKTTFFLDTLAQTIQTFTTTFRSLGVTADELKGKSRNKLIAASKVSDKIHKESATDLQKTFDRFLILLDDEDAYTATDKSVRYDIKQALQPLLQQFAELYRLFPTYIGYQAVHNNLYYLRLLKEMSDLLSQWRKENGAQLISDAQILLNRLGLDEHNDPTFIWEKIGNRYNYFLFDEFQDTSRIQWKNYSPLLINALGNAKRKVNEHLIVGDVKQSIYRWRNGDWRILLQQVEDQIAQVFHLSDQQRPDFIANGSLETNFRSYPNIIELNNYLFGTIPEKLQEVLNEKVIASLDEEGQHWWTASGNAGMLVKAYQNSTQQIPLHRQNDPNKIGSIEIQYLSVQDGRYRRNQVMEDALELLCDKIHSWISTGRYKPKQIGILVRSNAQARQVIETLMLYKNSSGLTFDVISGDALYLSANDAILLLIETLKALVYTTDKHVIHRAKMAYLYQMISRQQTFDTDYWLRFKDNNLHDINAILPAELPVQWPKLQQSPLIHLVEQLIEIYGLHETHNIHIPYILAFKDMVSNFSATGERGITQFLQYWEEDGCNVALPANGKVDAVEVTTIHKSKGLAYDVVMLPFCSWDLDGMTNGDFWIDTTDSPFQTLGKIPIKYSSTIGKSIFYKQYFEEMLFNYMDALNTFYVATTRAVQHLYVSAPSFKENIDKKTGEILGLDIKNEYISDLLYQALSDKNSPFPFHENRLLADYPIFESSKQKQEEPTAVDTKILHRHISLSSYPISSELQNAFDKSNKRSINNILMLEKAAQYGILAHEIMSEITQEQEIDKLVDDYIENGILTTEDRPFILQEIREIWHHPDIHQWLTGNYKVWNEASIILENGETIRPDKVFTNDEETIVLDFKFTKGDYADHQWQVDSYKKALRNLGYTNVKGYLYYAKINELVEVK</sequence>
<evidence type="ECO:0000313" key="18">
    <source>
        <dbReference type="Proteomes" id="UP000322362"/>
    </source>
</evidence>
<accession>A0A5D4HBN9</accession>
<dbReference type="AlphaFoldDB" id="A0A5D4HBN9"/>
<dbReference type="Gene3D" id="3.40.50.300">
    <property type="entry name" value="P-loop containing nucleotide triphosphate hydrolases"/>
    <property type="match status" value="4"/>
</dbReference>
<comment type="catalytic activity">
    <reaction evidence="11">
        <text>Couples ATP hydrolysis with the unwinding of duplex DNA by translocating in the 3'-5' direction.</text>
        <dbReference type="EC" id="5.6.2.4"/>
    </reaction>
</comment>
<evidence type="ECO:0000256" key="12">
    <source>
        <dbReference type="ARBA" id="ARBA00034808"/>
    </source>
</evidence>
<keyword evidence="3" id="KW-0227">DNA damage</keyword>
<dbReference type="InterPro" id="IPR011604">
    <property type="entry name" value="PDDEXK-like_dom_sf"/>
</dbReference>
<dbReference type="Pfam" id="PF13361">
    <property type="entry name" value="UvrD_C"/>
    <property type="match status" value="1"/>
</dbReference>
<dbReference type="InterPro" id="IPR014016">
    <property type="entry name" value="UvrD-like_ATP-bd"/>
</dbReference>
<protein>
    <recommendedName>
        <fullName evidence="12">DNA 3'-5' helicase</fullName>
        <ecNumber evidence="12">5.6.2.4</ecNumber>
    </recommendedName>
</protein>
<evidence type="ECO:0000256" key="10">
    <source>
        <dbReference type="ARBA" id="ARBA00023235"/>
    </source>
</evidence>
<keyword evidence="1" id="KW-0540">Nuclease</keyword>
<dbReference type="EMBL" id="VTAV01000001">
    <property type="protein sequence ID" value="TYR38078.1"/>
    <property type="molecule type" value="Genomic_DNA"/>
</dbReference>
<reference evidence="17 18" key="1">
    <citation type="submission" date="2019-08" db="EMBL/GenBank/DDBJ databases">
        <title>Phlebobacter frassis gen. nov. sp. nov., a new member of family Sphingobacteriaceae isolated from sand fly rearing media.</title>
        <authorList>
            <person name="Kakumanu M.L."/>
            <person name="Marayati B.F."/>
            <person name="Wada-Katsumata A."/>
            <person name="Wasserberg G."/>
            <person name="Schal C."/>
            <person name="Apperson C.S."/>
            <person name="Ponnusamy L."/>
        </authorList>
    </citation>
    <scope>NUCLEOTIDE SEQUENCE [LARGE SCALE GENOMIC DNA]</scope>
    <source>
        <strain evidence="17 18">SSI9</strain>
    </source>
</reference>
<evidence type="ECO:0000259" key="15">
    <source>
        <dbReference type="PROSITE" id="PS51198"/>
    </source>
</evidence>
<evidence type="ECO:0000256" key="3">
    <source>
        <dbReference type="ARBA" id="ARBA00022763"/>
    </source>
</evidence>
<dbReference type="Pfam" id="PF00580">
    <property type="entry name" value="UvrD-helicase"/>
    <property type="match status" value="1"/>
</dbReference>
<evidence type="ECO:0000256" key="2">
    <source>
        <dbReference type="ARBA" id="ARBA00022741"/>
    </source>
</evidence>
<evidence type="ECO:0000256" key="8">
    <source>
        <dbReference type="ARBA" id="ARBA00023125"/>
    </source>
</evidence>
<evidence type="ECO:0000256" key="5">
    <source>
        <dbReference type="ARBA" id="ARBA00022806"/>
    </source>
</evidence>
<dbReference type="GO" id="GO:0004527">
    <property type="term" value="F:exonuclease activity"/>
    <property type="evidence" value="ECO:0007669"/>
    <property type="project" value="UniProtKB-KW"/>
</dbReference>
<feature type="domain" description="UvrD-like helicase ATP-binding" evidence="15">
    <location>
        <begin position="1"/>
        <end position="486"/>
    </location>
</feature>
<keyword evidence="4 14" id="KW-0378">Hydrolase</keyword>
<dbReference type="GO" id="GO:0016887">
    <property type="term" value="F:ATP hydrolysis activity"/>
    <property type="evidence" value="ECO:0007669"/>
    <property type="project" value="RHEA"/>
</dbReference>
<keyword evidence="6" id="KW-0269">Exonuclease</keyword>
<keyword evidence="9" id="KW-0234">DNA repair</keyword>
<dbReference type="Proteomes" id="UP000322362">
    <property type="component" value="Unassembled WGS sequence"/>
</dbReference>
<proteinExistence type="predicted"/>
<comment type="caution">
    <text evidence="17">The sequence shown here is derived from an EMBL/GenBank/DDBJ whole genome shotgun (WGS) entry which is preliminary data.</text>
</comment>
<dbReference type="EC" id="5.6.2.4" evidence="12"/>
<dbReference type="InterPro" id="IPR027417">
    <property type="entry name" value="P-loop_NTPase"/>
</dbReference>
<name>A0A5D4HBN9_9SPHI</name>
<dbReference type="GO" id="GO:0005829">
    <property type="term" value="C:cytosol"/>
    <property type="evidence" value="ECO:0007669"/>
    <property type="project" value="TreeGrafter"/>
</dbReference>
<feature type="domain" description="UvrD-like helicase C-terminal" evidence="16">
    <location>
        <begin position="535"/>
        <end position="795"/>
    </location>
</feature>
<dbReference type="GO" id="GO:0003677">
    <property type="term" value="F:DNA binding"/>
    <property type="evidence" value="ECO:0007669"/>
    <property type="project" value="UniProtKB-KW"/>
</dbReference>
<evidence type="ECO:0000256" key="1">
    <source>
        <dbReference type="ARBA" id="ARBA00022722"/>
    </source>
</evidence>
<feature type="binding site" evidence="14">
    <location>
        <begin position="12"/>
        <end position="19"/>
    </location>
    <ligand>
        <name>ATP</name>
        <dbReference type="ChEBI" id="CHEBI:30616"/>
    </ligand>
</feature>
<dbReference type="PROSITE" id="PS51198">
    <property type="entry name" value="UVRD_HELICASE_ATP_BIND"/>
    <property type="match status" value="1"/>
</dbReference>
<dbReference type="RefSeq" id="WP_148917543.1">
    <property type="nucleotide sequence ID" value="NZ_VTAV01000001.1"/>
</dbReference>
<evidence type="ECO:0000256" key="14">
    <source>
        <dbReference type="PROSITE-ProRule" id="PRU00560"/>
    </source>
</evidence>
<dbReference type="InterPro" id="IPR000212">
    <property type="entry name" value="DNA_helicase_UvrD/REP"/>
</dbReference>
<evidence type="ECO:0000256" key="7">
    <source>
        <dbReference type="ARBA" id="ARBA00022840"/>
    </source>
</evidence>
<organism evidence="17 18">
    <name type="scientific">Sphingobacterium phlebotomi</name>
    <dbReference type="NCBI Taxonomy" id="2605433"/>
    <lineage>
        <taxon>Bacteria</taxon>
        <taxon>Pseudomonadati</taxon>
        <taxon>Bacteroidota</taxon>
        <taxon>Sphingobacteriia</taxon>
        <taxon>Sphingobacteriales</taxon>
        <taxon>Sphingobacteriaceae</taxon>
        <taxon>Sphingobacterium</taxon>
    </lineage>
</organism>